<feature type="compositionally biased region" description="Basic residues" evidence="1">
    <location>
        <begin position="493"/>
        <end position="502"/>
    </location>
</feature>
<name>A0A8H6VEL4_9PEZI</name>
<dbReference type="PROSITE" id="PS51299">
    <property type="entry name" value="HTH_APSES"/>
    <property type="match status" value="1"/>
</dbReference>
<dbReference type="Proteomes" id="UP000660729">
    <property type="component" value="Unassembled WGS sequence"/>
</dbReference>
<evidence type="ECO:0000313" key="4">
    <source>
        <dbReference type="Proteomes" id="UP000660729"/>
    </source>
</evidence>
<feature type="region of interest" description="Disordered" evidence="1">
    <location>
        <begin position="1"/>
        <end position="105"/>
    </location>
</feature>
<dbReference type="InterPro" id="IPR051642">
    <property type="entry name" value="SWI6-like"/>
</dbReference>
<dbReference type="AlphaFoldDB" id="A0A8H6VEL4"/>
<feature type="compositionally biased region" description="Low complexity" evidence="1">
    <location>
        <begin position="470"/>
        <end position="481"/>
    </location>
</feature>
<feature type="domain" description="HTH APSES-type" evidence="2">
    <location>
        <begin position="163"/>
        <end position="282"/>
    </location>
</feature>
<dbReference type="PANTHER" id="PTHR43828:SF5">
    <property type="entry name" value="TRANSCRIPTIONAL REPRESSOR XBP1"/>
    <property type="match status" value="1"/>
</dbReference>
<dbReference type="OrthoDB" id="5562739at2759"/>
<reference evidence="3" key="1">
    <citation type="submission" date="2020-04" db="EMBL/GenBank/DDBJ databases">
        <title>Draft genome resource of the tomato pathogen Pseudocercospora fuligena.</title>
        <authorList>
            <person name="Zaccaron A."/>
        </authorList>
    </citation>
    <scope>NUCLEOTIDE SEQUENCE</scope>
    <source>
        <strain evidence="3">PF001</strain>
    </source>
</reference>
<dbReference type="GO" id="GO:0003677">
    <property type="term" value="F:DNA binding"/>
    <property type="evidence" value="ECO:0007669"/>
    <property type="project" value="InterPro"/>
</dbReference>
<dbReference type="GO" id="GO:0030907">
    <property type="term" value="C:MBF transcription complex"/>
    <property type="evidence" value="ECO:0007669"/>
    <property type="project" value="TreeGrafter"/>
</dbReference>
<evidence type="ECO:0000256" key="1">
    <source>
        <dbReference type="SAM" id="MobiDB-lite"/>
    </source>
</evidence>
<evidence type="ECO:0000259" key="2">
    <source>
        <dbReference type="PROSITE" id="PS51299"/>
    </source>
</evidence>
<dbReference type="InterPro" id="IPR003163">
    <property type="entry name" value="Tscrpt_reg_HTH_APSES-type"/>
</dbReference>
<dbReference type="GO" id="GO:0000981">
    <property type="term" value="F:DNA-binding transcription factor activity, RNA polymerase II-specific"/>
    <property type="evidence" value="ECO:0007669"/>
    <property type="project" value="UniProtKB-ARBA"/>
</dbReference>
<feature type="compositionally biased region" description="Polar residues" evidence="1">
    <location>
        <begin position="70"/>
        <end position="86"/>
    </location>
</feature>
<comment type="caution">
    <text evidence="3">The sequence shown here is derived from an EMBL/GenBank/DDBJ whole genome shotgun (WGS) entry which is preliminary data.</text>
</comment>
<dbReference type="GO" id="GO:0033309">
    <property type="term" value="C:SBF transcription complex"/>
    <property type="evidence" value="ECO:0007669"/>
    <property type="project" value="TreeGrafter"/>
</dbReference>
<dbReference type="InterPro" id="IPR036887">
    <property type="entry name" value="HTH_APSES_sf"/>
</dbReference>
<dbReference type="PANTHER" id="PTHR43828">
    <property type="entry name" value="ASPARAGINASE"/>
    <property type="match status" value="1"/>
</dbReference>
<accession>A0A8H6VEL4</accession>
<protein>
    <submittedName>
        <fullName evidence="3">Transcriptional repressor XBP1</fullName>
    </submittedName>
</protein>
<dbReference type="SUPFAM" id="SSF54616">
    <property type="entry name" value="DNA-binding domain of Mlu1-box binding protein MBP1"/>
    <property type="match status" value="1"/>
</dbReference>
<evidence type="ECO:0000313" key="3">
    <source>
        <dbReference type="EMBL" id="KAF7188515.1"/>
    </source>
</evidence>
<dbReference type="Gene3D" id="3.10.260.10">
    <property type="entry name" value="Transcription regulator HTH, APSES-type DNA-binding domain"/>
    <property type="match status" value="1"/>
</dbReference>
<organism evidence="3 4">
    <name type="scientific">Pseudocercospora fuligena</name>
    <dbReference type="NCBI Taxonomy" id="685502"/>
    <lineage>
        <taxon>Eukaryota</taxon>
        <taxon>Fungi</taxon>
        <taxon>Dikarya</taxon>
        <taxon>Ascomycota</taxon>
        <taxon>Pezizomycotina</taxon>
        <taxon>Dothideomycetes</taxon>
        <taxon>Dothideomycetidae</taxon>
        <taxon>Mycosphaerellales</taxon>
        <taxon>Mycosphaerellaceae</taxon>
        <taxon>Pseudocercospora</taxon>
    </lineage>
</organism>
<dbReference type="EMBL" id="JABCIY010000209">
    <property type="protein sequence ID" value="KAF7188515.1"/>
    <property type="molecule type" value="Genomic_DNA"/>
</dbReference>
<sequence length="565" mass="62417">MPSSFPHMPSPSPDPQHRPRNVTQDYRPHPSAATMLKINALLNPTSDNSRWHPHHGGATPPTPAYTTHGSSPAPSSRPVTPATPSASKKPKLTKDGALFLRGSPKGPVNYPPYECSEESVCLNYQQRQELAEQHRAFKIWPDGSADEKIANYVRHIPYSSEKKDFLIKTGRDAFDVFTYTFTLPSEPNKDYPVMWDYQIGLVRITPFFKACKYSKTTPAKALTTNPGLKELSHSITGGALAAQGYWMPYACARAVCLTFCYNIRWALTPIFGQSFIKECLRPDHPNFARFKIDPEVVRCAALEAEGWKLDSASRSDIPPGSYGVRDIPRSQPEAPPGYQARSRNEHLNFKSGSPFDSGLESPRYGNYTYASSPMRSPALSPKSSPNEQPNWTSINRTQHSSTPSAVQAPSVTALANSLLTEPRYSPAMSWRPAESMAQRPHYPEANHTAQDSGRASKRRRSTVPPPVPPRDVNSSSSPSTSESDEGDINVSSRSRKSKRRSHGKPDSASRPSVPKRPKTDNPVATKYNAADARAAQWLLNLSMRDQQLASGSNVITGHKRKADQV</sequence>
<proteinExistence type="predicted"/>
<keyword evidence="4" id="KW-1185">Reference proteome</keyword>
<feature type="compositionally biased region" description="Low complexity" evidence="1">
    <location>
        <begin position="56"/>
        <end position="69"/>
    </location>
</feature>
<feature type="region of interest" description="Disordered" evidence="1">
    <location>
        <begin position="429"/>
        <end position="527"/>
    </location>
</feature>
<feature type="compositionally biased region" description="Polar residues" evidence="1">
    <location>
        <begin position="381"/>
        <end position="409"/>
    </location>
</feature>
<gene>
    <name evidence="3" type="ORF">HII31_10177</name>
</gene>
<feature type="region of interest" description="Disordered" evidence="1">
    <location>
        <begin position="318"/>
        <end position="409"/>
    </location>
</feature>